<evidence type="ECO:0000313" key="3">
    <source>
        <dbReference type="Proteomes" id="UP000007460"/>
    </source>
</evidence>
<gene>
    <name evidence="2" type="ordered locus">SAR116_2088</name>
</gene>
<name>D5BND8_PUNMI</name>
<dbReference type="OrthoDB" id="9796125at2"/>
<proteinExistence type="predicted"/>
<sequence>MTNLGSVVTKIRSKNAGPFWITVDIFCGSDAVFNQVCARLTPAIVAALTGHDETAVKRFEMRDLSVLKLSFARHHVQGSRYDRDMHGAQIATLFAEWDMG</sequence>
<dbReference type="EMBL" id="CP001751">
    <property type="protein sequence ID" value="ADE40331.1"/>
    <property type="molecule type" value="Genomic_DNA"/>
</dbReference>
<dbReference type="KEGG" id="apb:SAR116_2088"/>
<dbReference type="Pfam" id="PF14330">
    <property type="entry name" value="DUF4387"/>
    <property type="match status" value="1"/>
</dbReference>
<dbReference type="eggNOG" id="ENOG5032RQZ">
    <property type="taxonomic scope" value="Bacteria"/>
</dbReference>
<evidence type="ECO:0000313" key="2">
    <source>
        <dbReference type="EMBL" id="ADE40331.1"/>
    </source>
</evidence>
<accession>D5BND8</accession>
<organism evidence="2 3">
    <name type="scientific">Puniceispirillum marinum (strain IMCC1322)</name>
    <dbReference type="NCBI Taxonomy" id="488538"/>
    <lineage>
        <taxon>Bacteria</taxon>
        <taxon>Pseudomonadati</taxon>
        <taxon>Pseudomonadota</taxon>
        <taxon>Alphaproteobacteria</taxon>
        <taxon>Candidatus Puniceispirillales</taxon>
        <taxon>Candidatus Puniceispirillaceae</taxon>
        <taxon>Candidatus Puniceispirillum</taxon>
    </lineage>
</organism>
<dbReference type="AlphaFoldDB" id="D5BND8"/>
<protein>
    <recommendedName>
        <fullName evidence="1">DUF4387 domain-containing protein</fullName>
    </recommendedName>
</protein>
<dbReference type="InterPro" id="IPR025496">
    <property type="entry name" value="DUF4387"/>
</dbReference>
<dbReference type="RefSeq" id="WP_013046958.1">
    <property type="nucleotide sequence ID" value="NC_014010.1"/>
</dbReference>
<dbReference type="STRING" id="488538.SAR116_2088"/>
<dbReference type="Proteomes" id="UP000007460">
    <property type="component" value="Chromosome"/>
</dbReference>
<keyword evidence="3" id="KW-1185">Reference proteome</keyword>
<reference evidence="2 3" key="1">
    <citation type="journal article" date="2010" name="J. Bacteriol.">
        <title>Complete genome sequence of "Candidatus Puniceispirillum marinum" IMCC1322, a representative of the SAR116 clade in the Alphaproteobacteria.</title>
        <authorList>
            <person name="Oh H.M."/>
            <person name="Kwon K.K."/>
            <person name="Kang I."/>
            <person name="Kang S.G."/>
            <person name="Lee J.H."/>
            <person name="Kim S.J."/>
            <person name="Cho J.C."/>
        </authorList>
    </citation>
    <scope>NUCLEOTIDE SEQUENCE [LARGE SCALE GENOMIC DNA]</scope>
    <source>
        <strain evidence="2 3">IMCC1322</strain>
    </source>
</reference>
<dbReference type="HOGENOM" id="CLU_153284_0_0_5"/>
<feature type="domain" description="DUF4387" evidence="1">
    <location>
        <begin position="4"/>
        <end position="91"/>
    </location>
</feature>
<evidence type="ECO:0000259" key="1">
    <source>
        <dbReference type="Pfam" id="PF14330"/>
    </source>
</evidence>